<evidence type="ECO:0000256" key="1">
    <source>
        <dbReference type="SAM" id="Coils"/>
    </source>
</evidence>
<dbReference type="Pfam" id="PF13401">
    <property type="entry name" value="AAA_22"/>
    <property type="match status" value="1"/>
</dbReference>
<keyword evidence="3" id="KW-0067">ATP-binding</keyword>
<sequence length="556" mass="63782">MAVEAEYKEQIIPDYKDNPFIEALPSLMAPDEVIEKLAFYPQYNSSERQLESHYRIHMIDRMFQVFQPLPMSIELESKIARAVRQGYLSRNPFGRELVWGFRQDYYRKNNINLSADSGFYSSSLGFTLIGISGLGKTSSLQRILNLYPQILVHSEYKNMHFSVYQVVWMKLECPHDGSIKGLLYEFFSETDRLLGTNYYQKMMKIRATTDAMMTVMNQVVRNCSLGLLVIDEIQHLSMAKSGGSEKMLNFFVNLVNNVGVPVILVGTPKAIAVFQGDFRQARRGAGPAGDMICDRIQKDGVWDLLVNSIWRYQWTRKETPLTPEINNVLYEETQGIPDLLKKVYGIAQAYTISTGKEEITPYIIKKVAKQNLKLVQPMLTALKTGNVREIAKFEDICMLNINFNGFLTRTKQSITLDLKAKAIKKQEKEQKKEDMMDKKKEAVLKLIDLGFDAKKAQKTIDKMDYEQGNENVSINSIVLDAIKLLTDGEKKNKASGEGKVKYDASDIRYIVEQGKKYNKSAYESLLEKGYIKTFQNDVFSFQRRWCSELFSNTISR</sequence>
<dbReference type="AlphaFoldDB" id="A0A410QH74"/>
<dbReference type="SUPFAM" id="SSF52540">
    <property type="entry name" value="P-loop containing nucleoside triphosphate hydrolases"/>
    <property type="match status" value="1"/>
</dbReference>
<reference evidence="4" key="1">
    <citation type="submission" date="2019-01" db="EMBL/GenBank/DDBJ databases">
        <title>Draft genomes of a novel of Sporanaerobacter strains.</title>
        <authorList>
            <person name="Ma S."/>
        </authorList>
    </citation>
    <scope>NUCLEOTIDE SEQUENCE [LARGE SCALE GENOMIC DNA]</scope>
    <source>
        <strain evidence="4">NJN-17</strain>
    </source>
</reference>
<dbReference type="KEGG" id="spoa:EQM13_01455"/>
<dbReference type="GO" id="GO:0005524">
    <property type="term" value="F:ATP binding"/>
    <property type="evidence" value="ECO:0007669"/>
    <property type="project" value="UniProtKB-KW"/>
</dbReference>
<keyword evidence="1" id="KW-0175">Coiled coil</keyword>
<dbReference type="OrthoDB" id="5593847at2"/>
<dbReference type="Proteomes" id="UP000287969">
    <property type="component" value="Chromosome"/>
</dbReference>
<evidence type="ECO:0000259" key="2">
    <source>
        <dbReference type="Pfam" id="PF13401"/>
    </source>
</evidence>
<gene>
    <name evidence="3" type="ORF">EQM13_01455</name>
</gene>
<feature type="coiled-coil region" evidence="1">
    <location>
        <begin position="418"/>
        <end position="445"/>
    </location>
</feature>
<dbReference type="GO" id="GO:0016887">
    <property type="term" value="F:ATP hydrolysis activity"/>
    <property type="evidence" value="ECO:0007669"/>
    <property type="project" value="InterPro"/>
</dbReference>
<name>A0A410QH74_9FIRM</name>
<protein>
    <submittedName>
        <fullName evidence="3">ATP-binding protein</fullName>
    </submittedName>
</protein>
<evidence type="ECO:0000313" key="3">
    <source>
        <dbReference type="EMBL" id="QAT63347.1"/>
    </source>
</evidence>
<dbReference type="EMBL" id="CP035282">
    <property type="protein sequence ID" value="QAT63347.1"/>
    <property type="molecule type" value="Genomic_DNA"/>
</dbReference>
<dbReference type="InterPro" id="IPR027417">
    <property type="entry name" value="P-loop_NTPase"/>
</dbReference>
<feature type="domain" description="ORC1/DEAH AAA+ ATPase" evidence="2">
    <location>
        <begin position="127"/>
        <end position="270"/>
    </location>
</feature>
<dbReference type="InterPro" id="IPR049945">
    <property type="entry name" value="AAA_22"/>
</dbReference>
<keyword evidence="4" id="KW-1185">Reference proteome</keyword>
<keyword evidence="3" id="KW-0547">Nucleotide-binding</keyword>
<organism evidence="3 4">
    <name type="scientific">Acidilutibacter cellobiosedens</name>
    <dbReference type="NCBI Taxonomy" id="2507161"/>
    <lineage>
        <taxon>Bacteria</taxon>
        <taxon>Bacillati</taxon>
        <taxon>Bacillota</taxon>
        <taxon>Tissierellia</taxon>
        <taxon>Tissierellales</taxon>
        <taxon>Acidilutibacteraceae</taxon>
        <taxon>Acidilutibacter</taxon>
    </lineage>
</organism>
<accession>A0A410QH74</accession>
<evidence type="ECO:0000313" key="4">
    <source>
        <dbReference type="Proteomes" id="UP000287969"/>
    </source>
</evidence>
<proteinExistence type="predicted"/>
<dbReference type="Gene3D" id="3.40.50.300">
    <property type="entry name" value="P-loop containing nucleotide triphosphate hydrolases"/>
    <property type="match status" value="1"/>
</dbReference>